<evidence type="ECO:0000256" key="1">
    <source>
        <dbReference type="SAM" id="SignalP"/>
    </source>
</evidence>
<feature type="signal peptide" evidence="1">
    <location>
        <begin position="1"/>
        <end position="19"/>
    </location>
</feature>
<evidence type="ECO:0000313" key="2">
    <source>
        <dbReference type="EMBL" id="MBT1698116.1"/>
    </source>
</evidence>
<proteinExistence type="predicted"/>
<feature type="chain" id="PRO_5042913570" description="DUF1570 domain-containing protein" evidence="1">
    <location>
        <begin position="20"/>
        <end position="347"/>
    </location>
</feature>
<dbReference type="Proteomes" id="UP001319200">
    <property type="component" value="Unassembled WGS sequence"/>
</dbReference>
<comment type="caution">
    <text evidence="2">The sequence shown here is derived from an EMBL/GenBank/DDBJ whole genome shotgun (WGS) entry which is preliminary data.</text>
</comment>
<protein>
    <recommendedName>
        <fullName evidence="4">DUF1570 domain-containing protein</fullName>
    </recommendedName>
</protein>
<evidence type="ECO:0000313" key="3">
    <source>
        <dbReference type="Proteomes" id="UP001319200"/>
    </source>
</evidence>
<keyword evidence="1" id="KW-0732">Signal</keyword>
<sequence>MLRAALFVFLLATAQVVTAQHTVRENHLAKSGTEEVLWMQKVVDNWTYACRDELNIETKALPWIIFYDSTTAWHVNADESALPPFERTNHHIDFAGKNYQLIRIGHKKNVWVPDMEPIPLASLPASAMPHAANKKAYFVAPLPSLFHKLRTPDQWSYLDFLFLGVNIHELTHTRQLPFVLPQLLEISKAGNRESLDDNTVENEFSKNERFTKLYTEEVAHLWKAVFATNDDSCKAEIAQALQLTETRKREFFTGENEGLGRADEIFLSLEGSAMWAQFRVMLKNVPKPSEPNERELLSWMIEQMPAWSQERGLLVFVLINRFAPGWKAHFFGTQLPLATDYLRDVLK</sequence>
<reference evidence="2 3" key="1">
    <citation type="submission" date="2021-05" db="EMBL/GenBank/DDBJ databases">
        <title>A Polyphasic approach of four new species of the genus Ohtaekwangia: Ohtaekwangia histidinii sp. nov., Ohtaekwangia cretensis sp. nov., Ohtaekwangia indiensis sp. nov., Ohtaekwangia reichenbachii sp. nov. from diverse environment.</title>
        <authorList>
            <person name="Octaviana S."/>
        </authorList>
    </citation>
    <scope>NUCLEOTIDE SEQUENCE [LARGE SCALE GENOMIC DNA]</scope>
    <source>
        <strain evidence="2 3">PWU4</strain>
    </source>
</reference>
<keyword evidence="3" id="KW-1185">Reference proteome</keyword>
<evidence type="ECO:0008006" key="4">
    <source>
        <dbReference type="Google" id="ProtNLM"/>
    </source>
</evidence>
<gene>
    <name evidence="2" type="ORF">KK083_14580</name>
</gene>
<dbReference type="EMBL" id="JAHESF010000013">
    <property type="protein sequence ID" value="MBT1698116.1"/>
    <property type="molecule type" value="Genomic_DNA"/>
</dbReference>
<name>A0AAP2DKM2_9BACT</name>
<dbReference type="RefSeq" id="WP_254163988.1">
    <property type="nucleotide sequence ID" value="NZ_JAHESF010000013.1"/>
</dbReference>
<organism evidence="2 3">
    <name type="scientific">Chryseosolibacter histidini</name>
    <dbReference type="NCBI Taxonomy" id="2782349"/>
    <lineage>
        <taxon>Bacteria</taxon>
        <taxon>Pseudomonadati</taxon>
        <taxon>Bacteroidota</taxon>
        <taxon>Cytophagia</taxon>
        <taxon>Cytophagales</taxon>
        <taxon>Chryseotaleaceae</taxon>
        <taxon>Chryseosolibacter</taxon>
    </lineage>
</organism>
<accession>A0AAP2DKM2</accession>
<dbReference type="AlphaFoldDB" id="A0AAP2DKM2"/>